<keyword evidence="6" id="KW-0464">Manganese</keyword>
<keyword evidence="5" id="KW-0460">Magnesium</keyword>
<dbReference type="PATRIC" id="fig|1329909.3.peg.486"/>
<dbReference type="PROSITE" id="PS51462">
    <property type="entry name" value="NUDIX"/>
    <property type="match status" value="1"/>
</dbReference>
<dbReference type="InterPro" id="IPR039121">
    <property type="entry name" value="NUDT19"/>
</dbReference>
<evidence type="ECO:0000313" key="8">
    <source>
        <dbReference type="EMBL" id="EQB12564.1"/>
    </source>
</evidence>
<evidence type="ECO:0000256" key="4">
    <source>
        <dbReference type="ARBA" id="ARBA00022801"/>
    </source>
</evidence>
<comment type="cofactor">
    <cofactor evidence="1">
        <name>Mn(2+)</name>
        <dbReference type="ChEBI" id="CHEBI:29035"/>
    </cofactor>
</comment>
<evidence type="ECO:0000256" key="3">
    <source>
        <dbReference type="ARBA" id="ARBA00022723"/>
    </source>
</evidence>
<evidence type="ECO:0000313" key="9">
    <source>
        <dbReference type="Proteomes" id="UP000015525"/>
    </source>
</evidence>
<dbReference type="PANTHER" id="PTHR12318:SF0">
    <property type="entry name" value="ACYL-COENZYME A DIPHOSPHATASE NUDT19"/>
    <property type="match status" value="1"/>
</dbReference>
<dbReference type="SUPFAM" id="SSF55811">
    <property type="entry name" value="Nudix"/>
    <property type="match status" value="1"/>
</dbReference>
<comment type="caution">
    <text evidence="8">The sequence shown here is derived from an EMBL/GenBank/DDBJ whole genome shotgun (WGS) entry which is preliminary data.</text>
</comment>
<gene>
    <name evidence="8" type="ORF">L288_02595</name>
</gene>
<keyword evidence="9" id="KW-1185">Reference proteome</keyword>
<accession>T0ISA1</accession>
<dbReference type="AlphaFoldDB" id="T0ISA1"/>
<organism evidence="8 9">
    <name type="scientific">Sphingobium quisquiliarum P25</name>
    <dbReference type="NCBI Taxonomy" id="1329909"/>
    <lineage>
        <taxon>Bacteria</taxon>
        <taxon>Pseudomonadati</taxon>
        <taxon>Pseudomonadota</taxon>
        <taxon>Alphaproteobacteria</taxon>
        <taxon>Sphingomonadales</taxon>
        <taxon>Sphingomonadaceae</taxon>
        <taxon>Sphingobium</taxon>
    </lineage>
</organism>
<sequence>MSENIGDGRPAATVVIVRDMPAAPPHILMMERAASMVFASGALVFPGGAIDPADRALAEALGLDGDVDDIAARIAAIRETLEESGLGIGFDNVLGEAQLTDMRAALADGASLAEVVRAHKLRLALDRLVPFSRWHPAVAEHVTRIFDTRFYLARAPSGQDASVDATENVRLFWSAAQDTIRRCDAGDGRIIFPTRRNLERLALFGSFEAMAAHAASIPVEMVRPWIEERAGERYLCIPDHLGYPVTSEPLGRVRRG</sequence>
<evidence type="ECO:0000256" key="1">
    <source>
        <dbReference type="ARBA" id="ARBA00001936"/>
    </source>
</evidence>
<name>T0ISA1_9SPHN</name>
<reference evidence="8 9" key="1">
    <citation type="journal article" date="2013" name="Genome Announc.">
        <title>Draft Genome Sequence of Sphingobium quisquiliarum Strain P25T, a Novel Hexachlorocyclohexane (HCH)-Degrading Bacterium Isolated from an HCH Dumpsite.</title>
        <authorList>
            <person name="Kumar Singh A."/>
            <person name="Sangwan N."/>
            <person name="Sharma A."/>
            <person name="Gupta V."/>
            <person name="Khurana J.P."/>
            <person name="Lal R."/>
        </authorList>
    </citation>
    <scope>NUCLEOTIDE SEQUENCE [LARGE SCALE GENOMIC DNA]</scope>
    <source>
        <strain evidence="8 9">P25</strain>
    </source>
</reference>
<dbReference type="RefSeq" id="WP_021236835.1">
    <property type="nucleotide sequence ID" value="NZ_ATHO01000017.1"/>
</dbReference>
<dbReference type="Gene3D" id="3.90.79.10">
    <property type="entry name" value="Nucleoside Triphosphate Pyrophosphohydrolase"/>
    <property type="match status" value="1"/>
</dbReference>
<evidence type="ECO:0000259" key="7">
    <source>
        <dbReference type="PROSITE" id="PS51462"/>
    </source>
</evidence>
<dbReference type="PANTHER" id="PTHR12318">
    <property type="entry name" value="TESTOSTERONE-REGULATED PROTEIN RP2"/>
    <property type="match status" value="1"/>
</dbReference>
<dbReference type="GO" id="GO:0016818">
    <property type="term" value="F:hydrolase activity, acting on acid anhydrides, in phosphorus-containing anhydrides"/>
    <property type="evidence" value="ECO:0007669"/>
    <property type="project" value="InterPro"/>
</dbReference>
<evidence type="ECO:0000256" key="6">
    <source>
        <dbReference type="ARBA" id="ARBA00023211"/>
    </source>
</evidence>
<keyword evidence="3" id="KW-0479">Metal-binding</keyword>
<keyword evidence="4" id="KW-0378">Hydrolase</keyword>
<proteinExistence type="predicted"/>
<evidence type="ECO:0000256" key="2">
    <source>
        <dbReference type="ARBA" id="ARBA00001946"/>
    </source>
</evidence>
<feature type="domain" description="Nudix hydrolase" evidence="7">
    <location>
        <begin position="7"/>
        <end position="196"/>
    </location>
</feature>
<dbReference type="InterPro" id="IPR015797">
    <property type="entry name" value="NUDIX_hydrolase-like_dom_sf"/>
</dbReference>
<dbReference type="Proteomes" id="UP000015525">
    <property type="component" value="Unassembled WGS sequence"/>
</dbReference>
<protein>
    <recommendedName>
        <fullName evidence="7">Nudix hydrolase domain-containing protein</fullName>
    </recommendedName>
</protein>
<dbReference type="CDD" id="cd18870">
    <property type="entry name" value="NUDIX_AcylCoAdiphos_Nudt19"/>
    <property type="match status" value="1"/>
</dbReference>
<dbReference type="GO" id="GO:0046872">
    <property type="term" value="F:metal ion binding"/>
    <property type="evidence" value="ECO:0007669"/>
    <property type="project" value="UniProtKB-KW"/>
</dbReference>
<comment type="cofactor">
    <cofactor evidence="2">
        <name>Mg(2+)</name>
        <dbReference type="ChEBI" id="CHEBI:18420"/>
    </cofactor>
</comment>
<evidence type="ECO:0000256" key="5">
    <source>
        <dbReference type="ARBA" id="ARBA00022842"/>
    </source>
</evidence>
<dbReference type="InterPro" id="IPR000086">
    <property type="entry name" value="NUDIX_hydrolase_dom"/>
</dbReference>
<dbReference type="EMBL" id="ATHO01000017">
    <property type="protein sequence ID" value="EQB12564.1"/>
    <property type="molecule type" value="Genomic_DNA"/>
</dbReference>